<organism evidence="4 5">
    <name type="scientific">Parafannyhessea umbonata</name>
    <dbReference type="NCBI Taxonomy" id="604330"/>
    <lineage>
        <taxon>Bacteria</taxon>
        <taxon>Bacillati</taxon>
        <taxon>Actinomycetota</taxon>
        <taxon>Coriobacteriia</taxon>
        <taxon>Coriobacteriales</taxon>
        <taxon>Atopobiaceae</taxon>
        <taxon>Parafannyhessea</taxon>
    </lineage>
</organism>
<feature type="domain" description="CBS" evidence="3">
    <location>
        <begin position="295"/>
        <end position="358"/>
    </location>
</feature>
<evidence type="ECO:0000259" key="3">
    <source>
        <dbReference type="PROSITE" id="PS51371"/>
    </source>
</evidence>
<dbReference type="Pfam" id="PF00571">
    <property type="entry name" value="CBS"/>
    <property type="match status" value="2"/>
</dbReference>
<dbReference type="AlphaFoldDB" id="A0A1G6J7C2"/>
<sequence>MIYLSQMLGNPVYDLDGEKIGKVNDLGIATGEVFPRVTALAVEGPGKTPLMISWRKYVDSFDDDKVQLKVVATDIRFSYLQPNEVLVARDLLNKQIVDTRGLRVVRVNDLKLSDTSSSQLRLLGAEVGVRGLLRSLSPGFERVVLKISRALGKPIPEKIIAWNYMDLLDRDLSNVKLSVSHKTLDDMHPADIADILERLDPRLRGQVFAQLDDEQASETMAEFDDDAMAAEIMGDMEETDASRMLSEMDPDDAAELVSELDYDKAEKLLRLMGVKEQKAIRQLLGYREDTAGRIMTSEVVSLPEDATAADAVEKLRNLEDDFETVYYIYLTDDEGRLSGVVTLKALAIANPTDRLSAIAIDDDLITASPDEDQEDVAEDIAKYNLVALPVVDDNKRLLGIVTVDDALDVLEDEHAEDLRIAGATTSDSDDHRSLEGLVWLMRNEAWFFFWMLGAAALTAFFSPTLGAANALLLTTSLPVAVIAASDAASYATSSFLEYDPDDEDAPSTLGFVLKGLGLGIVFSALVGLVGMAFATSALGNAVGALAATSKGVSAAVVSILISFISIPVYLAVLRKRDEKNLETSGMTLSLVAMTIALVVFAVVCCILLGVWGA</sequence>
<dbReference type="Pfam" id="PF03448">
    <property type="entry name" value="MgtE_N"/>
    <property type="match status" value="1"/>
</dbReference>
<evidence type="ECO:0000313" key="5">
    <source>
        <dbReference type="Proteomes" id="UP000198528"/>
    </source>
</evidence>
<feature type="transmembrane region" description="Helical" evidence="2">
    <location>
        <begin position="511"/>
        <end position="534"/>
    </location>
</feature>
<dbReference type="SMART" id="SM00116">
    <property type="entry name" value="CBS"/>
    <property type="match status" value="2"/>
</dbReference>
<dbReference type="InterPro" id="IPR000644">
    <property type="entry name" value="CBS_dom"/>
</dbReference>
<name>A0A1G6J7C2_9ACTN</name>
<feature type="domain" description="CBS" evidence="3">
    <location>
        <begin position="360"/>
        <end position="416"/>
    </location>
</feature>
<dbReference type="InterPro" id="IPR011033">
    <property type="entry name" value="PRC_barrel-like_sf"/>
</dbReference>
<dbReference type="SMART" id="SM00924">
    <property type="entry name" value="MgtE_N"/>
    <property type="match status" value="1"/>
</dbReference>
<keyword evidence="1" id="KW-0129">CBS domain</keyword>
<dbReference type="SUPFAM" id="SSF158791">
    <property type="entry name" value="MgtE N-terminal domain-like"/>
    <property type="match status" value="1"/>
</dbReference>
<dbReference type="GO" id="GO:0016020">
    <property type="term" value="C:membrane"/>
    <property type="evidence" value="ECO:0007669"/>
    <property type="project" value="InterPro"/>
</dbReference>
<dbReference type="InterPro" id="IPR038076">
    <property type="entry name" value="MgtE_N_sf"/>
</dbReference>
<dbReference type="InterPro" id="IPR006669">
    <property type="entry name" value="MgtE_transporter"/>
</dbReference>
<reference evidence="5" key="1">
    <citation type="submission" date="2016-10" db="EMBL/GenBank/DDBJ databases">
        <authorList>
            <person name="Varghese N."/>
            <person name="Submissions S."/>
        </authorList>
    </citation>
    <scope>NUCLEOTIDE SEQUENCE [LARGE SCALE GENOMIC DNA]</scope>
    <source>
        <strain evidence="5">DSM 22619</strain>
    </source>
</reference>
<dbReference type="Gene3D" id="3.10.580.10">
    <property type="entry name" value="CBS-domain"/>
    <property type="match status" value="1"/>
</dbReference>
<dbReference type="SUPFAM" id="SSF54631">
    <property type="entry name" value="CBS-domain pair"/>
    <property type="match status" value="1"/>
</dbReference>
<dbReference type="STRING" id="604330.SAMN04489857_1838"/>
<dbReference type="CDD" id="cd04606">
    <property type="entry name" value="CBS_pair_Mg_transporter"/>
    <property type="match status" value="1"/>
</dbReference>
<dbReference type="Proteomes" id="UP000198528">
    <property type="component" value="Unassembled WGS sequence"/>
</dbReference>
<dbReference type="InterPro" id="IPR046342">
    <property type="entry name" value="CBS_dom_sf"/>
</dbReference>
<keyword evidence="2" id="KW-0472">Membrane</keyword>
<keyword evidence="5" id="KW-1185">Reference proteome</keyword>
<evidence type="ECO:0000256" key="2">
    <source>
        <dbReference type="SAM" id="Phobius"/>
    </source>
</evidence>
<feature type="transmembrane region" description="Helical" evidence="2">
    <location>
        <begin position="445"/>
        <end position="465"/>
    </location>
</feature>
<dbReference type="RefSeq" id="WP_090845375.1">
    <property type="nucleotide sequence ID" value="NZ_FMZL01000004.1"/>
</dbReference>
<dbReference type="InterPro" id="IPR006668">
    <property type="entry name" value="Mg_transptr_MgtE_intracell_dom"/>
</dbReference>
<dbReference type="PANTHER" id="PTHR43773">
    <property type="entry name" value="MAGNESIUM TRANSPORTER MGTE"/>
    <property type="match status" value="1"/>
</dbReference>
<dbReference type="GO" id="GO:0015095">
    <property type="term" value="F:magnesium ion transmembrane transporter activity"/>
    <property type="evidence" value="ECO:0007669"/>
    <property type="project" value="InterPro"/>
</dbReference>
<dbReference type="InterPro" id="IPR027275">
    <property type="entry name" value="PRC-brl_dom"/>
</dbReference>
<feature type="transmembrane region" description="Helical" evidence="2">
    <location>
        <begin position="585"/>
        <end position="611"/>
    </location>
</feature>
<dbReference type="Pfam" id="PF05239">
    <property type="entry name" value="PRC"/>
    <property type="match status" value="1"/>
</dbReference>
<dbReference type="SUPFAM" id="SSF50346">
    <property type="entry name" value="PRC-barrel domain"/>
    <property type="match status" value="1"/>
</dbReference>
<gene>
    <name evidence="4" type="ORF">SAMN04487824_10415</name>
</gene>
<keyword evidence="2" id="KW-1133">Transmembrane helix</keyword>
<feature type="transmembrane region" description="Helical" evidence="2">
    <location>
        <begin position="471"/>
        <end position="491"/>
    </location>
</feature>
<dbReference type="Gene3D" id="1.25.60.10">
    <property type="entry name" value="MgtE N-terminal domain-like"/>
    <property type="match status" value="1"/>
</dbReference>
<dbReference type="PROSITE" id="PS51371">
    <property type="entry name" value="CBS"/>
    <property type="match status" value="2"/>
</dbReference>
<keyword evidence="2" id="KW-0812">Transmembrane</keyword>
<dbReference type="EMBL" id="FMZL01000004">
    <property type="protein sequence ID" value="SDC14529.1"/>
    <property type="molecule type" value="Genomic_DNA"/>
</dbReference>
<evidence type="ECO:0000313" key="4">
    <source>
        <dbReference type="EMBL" id="SDC14529.1"/>
    </source>
</evidence>
<protein>
    <submittedName>
        <fullName evidence="4">Mg2+ transporter (MgtE)</fullName>
    </submittedName>
</protein>
<evidence type="ECO:0000256" key="1">
    <source>
        <dbReference type="PROSITE-ProRule" id="PRU00703"/>
    </source>
</evidence>
<proteinExistence type="predicted"/>
<dbReference type="PANTHER" id="PTHR43773:SF1">
    <property type="entry name" value="MAGNESIUM TRANSPORTER MGTE"/>
    <property type="match status" value="1"/>
</dbReference>
<feature type="transmembrane region" description="Helical" evidence="2">
    <location>
        <begin position="554"/>
        <end position="573"/>
    </location>
</feature>
<accession>A0A1G6J7C2</accession>